<evidence type="ECO:0000256" key="9">
    <source>
        <dbReference type="ARBA" id="ARBA00022777"/>
    </source>
</evidence>
<dbReference type="InterPro" id="IPR005467">
    <property type="entry name" value="His_kinase_dom"/>
</dbReference>
<evidence type="ECO:0000256" key="5">
    <source>
        <dbReference type="ARBA" id="ARBA00022553"/>
    </source>
</evidence>
<dbReference type="SMART" id="SM00387">
    <property type="entry name" value="HATPase_c"/>
    <property type="match status" value="1"/>
</dbReference>
<keyword evidence="13 14" id="KW-0472">Membrane</keyword>
<evidence type="ECO:0000256" key="6">
    <source>
        <dbReference type="ARBA" id="ARBA00022679"/>
    </source>
</evidence>
<dbReference type="Pfam" id="PF00512">
    <property type="entry name" value="HisKA"/>
    <property type="match status" value="1"/>
</dbReference>
<keyword evidence="7 14" id="KW-0812">Transmembrane</keyword>
<dbReference type="STRING" id="76731.RD2015_2693"/>
<evidence type="ECO:0000313" key="16">
    <source>
        <dbReference type="Proteomes" id="UP000060699"/>
    </source>
</evidence>
<dbReference type="InterPro" id="IPR036097">
    <property type="entry name" value="HisK_dim/P_sf"/>
</dbReference>
<reference evidence="15 16" key="1">
    <citation type="submission" date="2015-12" db="EMBL/GenBank/DDBJ databases">
        <title>Complete genome of Roseateles depolymerans KCTC 42856.</title>
        <authorList>
            <person name="Kim K.M."/>
        </authorList>
    </citation>
    <scope>NUCLEOTIDE SEQUENCE [LARGE SCALE GENOMIC DNA]</scope>
    <source>
        <strain evidence="15 16">KCTC 42856</strain>
    </source>
</reference>
<feature type="transmembrane region" description="Helical" evidence="14">
    <location>
        <begin position="174"/>
        <end position="196"/>
    </location>
</feature>
<keyword evidence="8 14" id="KW-0547">Nucleotide-binding</keyword>
<evidence type="ECO:0000256" key="3">
    <source>
        <dbReference type="ARBA" id="ARBA00022475"/>
    </source>
</evidence>
<sequence>MRLALSLTWRLGLSGALLAALASALLGAYLFSSFEQQLLRRDDVQLLGKMRQLRQLLGHSGTPELLVLQADYLRDTMSGESNALIEIHAPPAQGGRVLLSINPPGLPLPATAPLPLDQEPAPQHLSHWTTPDGVPAAGLTAWARLGEDAVPMQVEVRLARLYPERRALLAEYRWRIAAASLAAGCLAAGLVLALIWQGLSPLRRLRAQTAAIGPQSLGLRLETADAPAEFRPWVEGLNAMLSRLEQGYAQLNQFAADLAHEMRTPLATLTGQSQVMLSRTRTEAEYAALMESQLQELERLNRMVDSLLFLARSEHQAMAGALQAQTLSAGAELARQADYFGDLAEERGLSLQCDGDAQLQAEPQLLRRALANLISNALRHARPGTCVELRVRLEPSRASASGSGSGTGLRPRPEHEQPGVVLEVINEGDPLPPQVLSRLFDRFYRTDESRHRDAGGSGLGLAIVRAIMALHGGTAEVRQVSAERIAFVLRFPALASTQSSLHAQSCESSPPNHENG</sequence>
<keyword evidence="16" id="KW-1185">Reference proteome</keyword>
<dbReference type="RefSeq" id="WP_058935328.1">
    <property type="nucleotide sequence ID" value="NZ_CP013729.1"/>
</dbReference>
<name>A0A0U3D0N7_9BURK</name>
<keyword evidence="11 14" id="KW-1133">Transmembrane helix</keyword>
<dbReference type="InterPro" id="IPR050428">
    <property type="entry name" value="TCS_sensor_his_kinase"/>
</dbReference>
<keyword evidence="9 14" id="KW-0418">Kinase</keyword>
<evidence type="ECO:0000256" key="11">
    <source>
        <dbReference type="ARBA" id="ARBA00022989"/>
    </source>
</evidence>
<evidence type="ECO:0000313" key="15">
    <source>
        <dbReference type="EMBL" id="ALV07158.1"/>
    </source>
</evidence>
<keyword evidence="6 14" id="KW-0808">Transferase</keyword>
<dbReference type="GO" id="GO:0005886">
    <property type="term" value="C:plasma membrane"/>
    <property type="evidence" value="ECO:0007669"/>
    <property type="project" value="UniProtKB-SubCell"/>
</dbReference>
<dbReference type="AlphaFoldDB" id="A0A0U3D0N7"/>
<dbReference type="InterPro" id="IPR004358">
    <property type="entry name" value="Sig_transdc_His_kin-like_C"/>
</dbReference>
<dbReference type="PROSITE" id="PS50885">
    <property type="entry name" value="HAMP"/>
    <property type="match status" value="1"/>
</dbReference>
<dbReference type="SUPFAM" id="SSF55874">
    <property type="entry name" value="ATPase domain of HSP90 chaperone/DNA topoisomerase II/histidine kinase"/>
    <property type="match status" value="1"/>
</dbReference>
<evidence type="ECO:0000256" key="1">
    <source>
        <dbReference type="ARBA" id="ARBA00000085"/>
    </source>
</evidence>
<gene>
    <name evidence="15" type="ORF">RD2015_2693</name>
</gene>
<dbReference type="Proteomes" id="UP000060699">
    <property type="component" value="Chromosome"/>
</dbReference>
<dbReference type="GO" id="GO:0005524">
    <property type="term" value="F:ATP binding"/>
    <property type="evidence" value="ECO:0007669"/>
    <property type="project" value="UniProtKB-KW"/>
</dbReference>
<keyword evidence="5" id="KW-0597">Phosphoprotein</keyword>
<dbReference type="SUPFAM" id="SSF47384">
    <property type="entry name" value="Homodimeric domain of signal transducing histidine kinase"/>
    <property type="match status" value="1"/>
</dbReference>
<proteinExistence type="predicted"/>
<protein>
    <recommendedName>
        <fullName evidence="14">Sensor protein</fullName>
        <ecNumber evidence="14">2.7.13.3</ecNumber>
    </recommendedName>
</protein>
<dbReference type="InterPro" id="IPR006290">
    <property type="entry name" value="CztS_silS_copS"/>
</dbReference>
<dbReference type="CDD" id="cd00075">
    <property type="entry name" value="HATPase"/>
    <property type="match status" value="1"/>
</dbReference>
<evidence type="ECO:0000256" key="8">
    <source>
        <dbReference type="ARBA" id="ARBA00022741"/>
    </source>
</evidence>
<comment type="subcellular location">
    <subcellularLocation>
        <location evidence="2 14">Cell inner membrane</location>
    </subcellularLocation>
</comment>
<dbReference type="GO" id="GO:0000155">
    <property type="term" value="F:phosphorelay sensor kinase activity"/>
    <property type="evidence" value="ECO:0007669"/>
    <property type="project" value="InterPro"/>
</dbReference>
<keyword evidence="3 14" id="KW-1003">Cell membrane</keyword>
<comment type="function">
    <text evidence="14">Member of a two-component regulatory system.</text>
</comment>
<dbReference type="Gene3D" id="1.10.287.130">
    <property type="match status" value="1"/>
</dbReference>
<dbReference type="CDD" id="cd00082">
    <property type="entry name" value="HisKA"/>
    <property type="match status" value="1"/>
</dbReference>
<dbReference type="FunFam" id="1.10.287.130:FF:000001">
    <property type="entry name" value="Two-component sensor histidine kinase"/>
    <property type="match status" value="1"/>
</dbReference>
<dbReference type="PRINTS" id="PR00344">
    <property type="entry name" value="BCTRLSENSOR"/>
</dbReference>
<dbReference type="OrthoDB" id="9786919at2"/>
<dbReference type="NCBIfam" id="TIGR01386">
    <property type="entry name" value="cztS_silS_copS"/>
    <property type="match status" value="1"/>
</dbReference>
<dbReference type="InterPro" id="IPR003594">
    <property type="entry name" value="HATPase_dom"/>
</dbReference>
<dbReference type="PANTHER" id="PTHR45436:SF3">
    <property type="entry name" value="SENSOR HISTIDINE KINASE HPRS"/>
    <property type="match status" value="1"/>
</dbReference>
<dbReference type="SMART" id="SM00388">
    <property type="entry name" value="HisKA"/>
    <property type="match status" value="1"/>
</dbReference>
<keyword evidence="10 14" id="KW-0067">ATP-binding</keyword>
<comment type="catalytic activity">
    <reaction evidence="1 14">
        <text>ATP + protein L-histidine = ADP + protein N-phospho-L-histidine.</text>
        <dbReference type="EC" id="2.7.13.3"/>
    </reaction>
</comment>
<dbReference type="Pfam" id="PF02518">
    <property type="entry name" value="HATPase_c"/>
    <property type="match status" value="1"/>
</dbReference>
<keyword evidence="12 14" id="KW-0902">Two-component regulatory system</keyword>
<dbReference type="EC" id="2.7.13.3" evidence="14"/>
<dbReference type="KEGG" id="rdp:RD2015_2693"/>
<evidence type="ECO:0000256" key="10">
    <source>
        <dbReference type="ARBA" id="ARBA00022840"/>
    </source>
</evidence>
<evidence type="ECO:0000256" key="2">
    <source>
        <dbReference type="ARBA" id="ARBA00004533"/>
    </source>
</evidence>
<organism evidence="15 16">
    <name type="scientific">Roseateles depolymerans</name>
    <dbReference type="NCBI Taxonomy" id="76731"/>
    <lineage>
        <taxon>Bacteria</taxon>
        <taxon>Pseudomonadati</taxon>
        <taxon>Pseudomonadota</taxon>
        <taxon>Betaproteobacteria</taxon>
        <taxon>Burkholderiales</taxon>
        <taxon>Sphaerotilaceae</taxon>
        <taxon>Roseateles</taxon>
    </lineage>
</organism>
<accession>A0A0U3D0N7</accession>
<dbReference type="InterPro" id="IPR003660">
    <property type="entry name" value="HAMP_dom"/>
</dbReference>
<dbReference type="EMBL" id="CP013729">
    <property type="protein sequence ID" value="ALV07158.1"/>
    <property type="molecule type" value="Genomic_DNA"/>
</dbReference>
<dbReference type="PANTHER" id="PTHR45436">
    <property type="entry name" value="SENSOR HISTIDINE KINASE YKOH"/>
    <property type="match status" value="1"/>
</dbReference>
<evidence type="ECO:0000256" key="13">
    <source>
        <dbReference type="ARBA" id="ARBA00023136"/>
    </source>
</evidence>
<evidence type="ECO:0000256" key="7">
    <source>
        <dbReference type="ARBA" id="ARBA00022692"/>
    </source>
</evidence>
<evidence type="ECO:0000256" key="14">
    <source>
        <dbReference type="RuleBase" id="RU364088"/>
    </source>
</evidence>
<dbReference type="PROSITE" id="PS50109">
    <property type="entry name" value="HIS_KIN"/>
    <property type="match status" value="1"/>
</dbReference>
<dbReference type="InterPro" id="IPR003661">
    <property type="entry name" value="HisK_dim/P_dom"/>
</dbReference>
<evidence type="ECO:0000256" key="4">
    <source>
        <dbReference type="ARBA" id="ARBA00022519"/>
    </source>
</evidence>
<evidence type="ECO:0000256" key="12">
    <source>
        <dbReference type="ARBA" id="ARBA00023012"/>
    </source>
</evidence>
<dbReference type="InterPro" id="IPR036890">
    <property type="entry name" value="HATPase_C_sf"/>
</dbReference>
<keyword evidence="4 14" id="KW-0997">Cell inner membrane</keyword>
<dbReference type="Gene3D" id="3.30.565.10">
    <property type="entry name" value="Histidine kinase-like ATPase, C-terminal domain"/>
    <property type="match status" value="1"/>
</dbReference>